<name>A0A557R195_9RHOO</name>
<dbReference type="Proteomes" id="UP000319502">
    <property type="component" value="Unassembled WGS sequence"/>
</dbReference>
<evidence type="ECO:0000256" key="4">
    <source>
        <dbReference type="PIRSR" id="PIRSR000524-50"/>
    </source>
</evidence>
<dbReference type="InterPro" id="IPR024169">
    <property type="entry name" value="SP_NH2Trfase/AEP_transaminase"/>
</dbReference>
<organism evidence="5 6">
    <name type="scientific">Denitromonas halophila</name>
    <dbReference type="NCBI Taxonomy" id="1629404"/>
    <lineage>
        <taxon>Bacteria</taxon>
        <taxon>Pseudomonadati</taxon>
        <taxon>Pseudomonadota</taxon>
        <taxon>Betaproteobacteria</taxon>
        <taxon>Rhodocyclales</taxon>
        <taxon>Zoogloeaceae</taxon>
        <taxon>Denitromonas</taxon>
    </lineage>
</organism>
<keyword evidence="6" id="KW-1185">Reference proteome</keyword>
<accession>A0A557R195</accession>
<dbReference type="InterPro" id="IPR015421">
    <property type="entry name" value="PyrdxlP-dep_Trfase_major"/>
</dbReference>
<evidence type="ECO:0000313" key="5">
    <source>
        <dbReference type="EMBL" id="TVO58931.1"/>
    </source>
</evidence>
<dbReference type="PIRSF" id="PIRSF000524">
    <property type="entry name" value="SPT"/>
    <property type="match status" value="1"/>
</dbReference>
<evidence type="ECO:0000313" key="6">
    <source>
        <dbReference type="Proteomes" id="UP000319502"/>
    </source>
</evidence>
<dbReference type="AlphaFoldDB" id="A0A557R195"/>
<evidence type="ECO:0000256" key="1">
    <source>
        <dbReference type="ARBA" id="ARBA00001933"/>
    </source>
</evidence>
<dbReference type="Gene3D" id="3.90.1150.10">
    <property type="entry name" value="Aspartate Aminotransferase, domain 1"/>
    <property type="match status" value="1"/>
</dbReference>
<keyword evidence="5" id="KW-0808">Transferase</keyword>
<comment type="cofactor">
    <cofactor evidence="1 4">
        <name>pyridoxal 5'-phosphate</name>
        <dbReference type="ChEBI" id="CHEBI:597326"/>
    </cofactor>
</comment>
<sequence length="375" mass="40298">MPGLLPHIDPDGLLEYSVVYTDRALNHMSARFQGVMRDISRVLKTVYHADAAAIVPGSGTFGMEAVARQFATGKRCLVIRNGWFSFRWTQIFEMGSIPSAHTVLKARQIETGPQAAFAPAPIDEVVATIRAEKPAVVFAPHVETASGMMLPDDYLRAVADAVHEVGGLFVLDCIASGTVWVDMAATGVDVLISAPQKGWSGSPCCAMVMMSARALAVLDTTTSTSFAADLKKWLQIMQAYEGGGHAYHATMPTDALTRMRDIMLETEAYGFDKVRDEQLELGRQARALLESKGFKSVAAAGFQAPGVVVSYTGDAEIHSGKKFATAGLQSAAGVPLQCDEPADYRSFRIGLFGLDKLHNVERTVANLKKALDAVG</sequence>
<feature type="modified residue" description="N6-(pyridoxal phosphate)lysine" evidence="4">
    <location>
        <position position="197"/>
    </location>
</feature>
<dbReference type="InterPro" id="IPR015422">
    <property type="entry name" value="PyrdxlP-dep_Trfase_small"/>
</dbReference>
<dbReference type="PANTHER" id="PTHR21152:SF40">
    <property type="entry name" value="ALANINE--GLYOXYLATE AMINOTRANSFERASE"/>
    <property type="match status" value="1"/>
</dbReference>
<feature type="binding site" evidence="3">
    <location>
        <position position="348"/>
    </location>
    <ligand>
        <name>substrate</name>
    </ligand>
</feature>
<dbReference type="InterPro" id="IPR015424">
    <property type="entry name" value="PyrdxlP-dep_Trfase"/>
</dbReference>
<protein>
    <submittedName>
        <fullName evidence="5">Alanine--glyoxylate aminotransferase family protein</fullName>
    </submittedName>
</protein>
<dbReference type="Gene3D" id="3.40.640.10">
    <property type="entry name" value="Type I PLP-dependent aspartate aminotransferase-like (Major domain)"/>
    <property type="match status" value="1"/>
</dbReference>
<evidence type="ECO:0000256" key="2">
    <source>
        <dbReference type="ARBA" id="ARBA00022898"/>
    </source>
</evidence>
<dbReference type="OrthoDB" id="9766472at2"/>
<dbReference type="RefSeq" id="WP_144308448.1">
    <property type="nucleotide sequence ID" value="NZ_VMNK01000003.1"/>
</dbReference>
<dbReference type="GO" id="GO:0008453">
    <property type="term" value="F:alanine-glyoxylate transaminase activity"/>
    <property type="evidence" value="ECO:0007669"/>
    <property type="project" value="TreeGrafter"/>
</dbReference>
<dbReference type="PANTHER" id="PTHR21152">
    <property type="entry name" value="AMINOTRANSFERASE CLASS V"/>
    <property type="match status" value="1"/>
</dbReference>
<reference evidence="5 6" key="1">
    <citation type="submission" date="2019-07" db="EMBL/GenBank/DDBJ databases">
        <title>The pathways for chlorine oxyanion respiration interact through the shared metabolite chlorate.</title>
        <authorList>
            <person name="Barnum T.P."/>
            <person name="Cheng Y."/>
            <person name="Hill K.A."/>
            <person name="Lucas L.N."/>
            <person name="Carlson H.K."/>
            <person name="Coates J.D."/>
        </authorList>
    </citation>
    <scope>NUCLEOTIDE SEQUENCE [LARGE SCALE GENOMIC DNA]</scope>
    <source>
        <strain evidence="5 6">SFB-3</strain>
    </source>
</reference>
<keyword evidence="5" id="KW-0032">Aminotransferase</keyword>
<keyword evidence="2 4" id="KW-0663">Pyridoxal phosphate</keyword>
<dbReference type="SUPFAM" id="SSF53383">
    <property type="entry name" value="PLP-dependent transferases"/>
    <property type="match status" value="1"/>
</dbReference>
<gene>
    <name evidence="5" type="ORF">FHP91_04530</name>
</gene>
<dbReference type="GO" id="GO:0004760">
    <property type="term" value="F:L-serine-pyruvate transaminase activity"/>
    <property type="evidence" value="ECO:0007669"/>
    <property type="project" value="TreeGrafter"/>
</dbReference>
<comment type="caution">
    <text evidence="5">The sequence shown here is derived from an EMBL/GenBank/DDBJ whole genome shotgun (WGS) entry which is preliminary data.</text>
</comment>
<proteinExistence type="predicted"/>
<dbReference type="EMBL" id="VMNK01000003">
    <property type="protein sequence ID" value="TVO58931.1"/>
    <property type="molecule type" value="Genomic_DNA"/>
</dbReference>
<evidence type="ECO:0000256" key="3">
    <source>
        <dbReference type="PIRSR" id="PIRSR000524-1"/>
    </source>
</evidence>
<dbReference type="GO" id="GO:0019265">
    <property type="term" value="P:glycine biosynthetic process, by transamination of glyoxylate"/>
    <property type="evidence" value="ECO:0007669"/>
    <property type="project" value="TreeGrafter"/>
</dbReference>